<name>A0A840AEM9_9PROT</name>
<evidence type="ECO:0008006" key="4">
    <source>
        <dbReference type="Google" id="ProtNLM"/>
    </source>
</evidence>
<keyword evidence="3" id="KW-1185">Reference proteome</keyword>
<feature type="transmembrane region" description="Helical" evidence="1">
    <location>
        <begin position="35"/>
        <end position="54"/>
    </location>
</feature>
<keyword evidence="1" id="KW-0472">Membrane</keyword>
<keyword evidence="1" id="KW-0812">Transmembrane</keyword>
<dbReference type="RefSeq" id="WP_184383594.1">
    <property type="nucleotide sequence ID" value="NZ_JACIDJ010000002.1"/>
</dbReference>
<protein>
    <recommendedName>
        <fullName evidence="4">ZIP Zinc transporter</fullName>
    </recommendedName>
</protein>
<comment type="caution">
    <text evidence="2">The sequence shown here is derived from an EMBL/GenBank/DDBJ whole genome shotgun (WGS) entry which is preliminary data.</text>
</comment>
<feature type="transmembrane region" description="Helical" evidence="1">
    <location>
        <begin position="6"/>
        <end position="23"/>
    </location>
</feature>
<feature type="transmembrane region" description="Helical" evidence="1">
    <location>
        <begin position="161"/>
        <end position="190"/>
    </location>
</feature>
<feature type="transmembrane region" description="Helical" evidence="1">
    <location>
        <begin position="66"/>
        <end position="86"/>
    </location>
</feature>
<evidence type="ECO:0000313" key="3">
    <source>
        <dbReference type="Proteomes" id="UP000553193"/>
    </source>
</evidence>
<gene>
    <name evidence="2" type="ORF">GGQ83_001982</name>
</gene>
<reference evidence="2 3" key="1">
    <citation type="submission" date="2020-08" db="EMBL/GenBank/DDBJ databases">
        <title>Genomic Encyclopedia of Type Strains, Phase IV (KMG-IV): sequencing the most valuable type-strain genomes for metagenomic binning, comparative biology and taxonomic classification.</title>
        <authorList>
            <person name="Goeker M."/>
        </authorList>
    </citation>
    <scope>NUCLEOTIDE SEQUENCE [LARGE SCALE GENOMIC DNA]</scope>
    <source>
        <strain evidence="2 3">DSM 19979</strain>
    </source>
</reference>
<feature type="transmembrane region" description="Helical" evidence="1">
    <location>
        <begin position="98"/>
        <end position="118"/>
    </location>
</feature>
<dbReference type="EMBL" id="JACIDJ010000002">
    <property type="protein sequence ID" value="MBB3898545.1"/>
    <property type="molecule type" value="Genomic_DNA"/>
</dbReference>
<organism evidence="2 3">
    <name type="scientific">Roseococcus suduntuyensis</name>
    <dbReference type="NCBI Taxonomy" id="455361"/>
    <lineage>
        <taxon>Bacteria</taxon>
        <taxon>Pseudomonadati</taxon>
        <taxon>Pseudomonadota</taxon>
        <taxon>Alphaproteobacteria</taxon>
        <taxon>Acetobacterales</taxon>
        <taxon>Roseomonadaceae</taxon>
        <taxon>Roseococcus</taxon>
    </lineage>
</organism>
<proteinExistence type="predicted"/>
<feature type="transmembrane region" description="Helical" evidence="1">
    <location>
        <begin position="210"/>
        <end position="228"/>
    </location>
</feature>
<dbReference type="Proteomes" id="UP000553193">
    <property type="component" value="Unassembled WGS sequence"/>
</dbReference>
<keyword evidence="1" id="KW-1133">Transmembrane helix</keyword>
<evidence type="ECO:0000313" key="2">
    <source>
        <dbReference type="EMBL" id="MBB3898545.1"/>
    </source>
</evidence>
<dbReference type="AlphaFoldDB" id="A0A840AEM9"/>
<feature type="transmembrane region" description="Helical" evidence="1">
    <location>
        <begin position="124"/>
        <end position="141"/>
    </location>
</feature>
<evidence type="ECO:0000256" key="1">
    <source>
        <dbReference type="SAM" id="Phobius"/>
    </source>
</evidence>
<sequence length="229" mass="23994">MSTPDAPAWLAPLLVLALAAVHARGRWPLRNPWRSAAAGASVAYIFLHLLPQLAGAHAAQGLDSEVVFFALALAGLVTFYGLEHALRRHDEGRADTGVFRLHVAAFATYSLTIGYLMMQREAEGTLPLLLYAGAMALHFLASDSSLRIGHRAAQATRARHVLAGAVLLGGALGAAFTAPPMLVDALFALVAGDIVLNVLKEELPDEAGSHFGGFALGAGLYGALLLALE</sequence>
<accession>A0A840AEM9</accession>